<gene>
    <name evidence="1" type="ORF">LARSCL_LOCUS5623</name>
</gene>
<name>A0AAV1ZHZ8_9ARAC</name>
<proteinExistence type="predicted"/>
<keyword evidence="2" id="KW-1185">Reference proteome</keyword>
<accession>A0AAV1ZHZ8</accession>
<reference evidence="1 2" key="1">
    <citation type="submission" date="2024-04" db="EMBL/GenBank/DDBJ databases">
        <authorList>
            <person name="Rising A."/>
            <person name="Reimegard J."/>
            <person name="Sonavane S."/>
            <person name="Akerstrom W."/>
            <person name="Nylinder S."/>
            <person name="Hedman E."/>
            <person name="Kallberg Y."/>
        </authorList>
    </citation>
    <scope>NUCLEOTIDE SEQUENCE [LARGE SCALE GENOMIC DNA]</scope>
</reference>
<evidence type="ECO:0000313" key="2">
    <source>
        <dbReference type="Proteomes" id="UP001497382"/>
    </source>
</evidence>
<dbReference type="AlphaFoldDB" id="A0AAV1ZHZ8"/>
<dbReference type="EMBL" id="CAXIEN010000052">
    <property type="protein sequence ID" value="CAL1271042.1"/>
    <property type="molecule type" value="Genomic_DNA"/>
</dbReference>
<evidence type="ECO:0000313" key="1">
    <source>
        <dbReference type="EMBL" id="CAL1271042.1"/>
    </source>
</evidence>
<protein>
    <submittedName>
        <fullName evidence="1">Uncharacterized protein</fullName>
    </submittedName>
</protein>
<organism evidence="1 2">
    <name type="scientific">Larinioides sclopetarius</name>
    <dbReference type="NCBI Taxonomy" id="280406"/>
    <lineage>
        <taxon>Eukaryota</taxon>
        <taxon>Metazoa</taxon>
        <taxon>Ecdysozoa</taxon>
        <taxon>Arthropoda</taxon>
        <taxon>Chelicerata</taxon>
        <taxon>Arachnida</taxon>
        <taxon>Araneae</taxon>
        <taxon>Araneomorphae</taxon>
        <taxon>Entelegynae</taxon>
        <taxon>Araneoidea</taxon>
        <taxon>Araneidae</taxon>
        <taxon>Larinioides</taxon>
    </lineage>
</organism>
<sequence>MESVRFSKIPQKNEQVLFQKSFLRLNSHRINWILRSKHLCNIKAGNFHVGVQNLNDTPVSSIKLVFPLMVG</sequence>
<comment type="caution">
    <text evidence="1">The sequence shown here is derived from an EMBL/GenBank/DDBJ whole genome shotgun (WGS) entry which is preliminary data.</text>
</comment>
<dbReference type="Proteomes" id="UP001497382">
    <property type="component" value="Unassembled WGS sequence"/>
</dbReference>